<organism evidence="1 2">
    <name type="scientific">Amnibacterium soli</name>
    <dbReference type="NCBI Taxonomy" id="1282736"/>
    <lineage>
        <taxon>Bacteria</taxon>
        <taxon>Bacillati</taxon>
        <taxon>Actinomycetota</taxon>
        <taxon>Actinomycetes</taxon>
        <taxon>Micrococcales</taxon>
        <taxon>Microbacteriaceae</taxon>
        <taxon>Amnibacterium</taxon>
    </lineage>
</organism>
<dbReference type="RefSeq" id="WP_345480926.1">
    <property type="nucleotide sequence ID" value="NZ_BAABLP010000004.1"/>
</dbReference>
<reference evidence="2" key="1">
    <citation type="journal article" date="2019" name="Int. J. Syst. Evol. Microbiol.">
        <title>The Global Catalogue of Microorganisms (GCM) 10K type strain sequencing project: providing services to taxonomists for standard genome sequencing and annotation.</title>
        <authorList>
            <consortium name="The Broad Institute Genomics Platform"/>
            <consortium name="The Broad Institute Genome Sequencing Center for Infectious Disease"/>
            <person name="Wu L."/>
            <person name="Ma J."/>
        </authorList>
    </citation>
    <scope>NUCLEOTIDE SEQUENCE [LARGE SCALE GENOMIC DNA]</scope>
    <source>
        <strain evidence="2">JCM 19015</strain>
    </source>
</reference>
<gene>
    <name evidence="1" type="ORF">GCM10025783_19140</name>
</gene>
<comment type="caution">
    <text evidence="1">The sequence shown here is derived from an EMBL/GenBank/DDBJ whole genome shotgun (WGS) entry which is preliminary data.</text>
</comment>
<evidence type="ECO:0000313" key="2">
    <source>
        <dbReference type="Proteomes" id="UP001500121"/>
    </source>
</evidence>
<keyword evidence="2" id="KW-1185">Reference proteome</keyword>
<accession>A0ABP8Z5K7</accession>
<sequence length="55" mass="5925">MTNVLDRLIQSNPLLAHGPRTHGTGVALPAQVAAPKRRARWDVDAPKVHLGHAGR</sequence>
<evidence type="ECO:0000313" key="1">
    <source>
        <dbReference type="EMBL" id="GAA4747215.1"/>
    </source>
</evidence>
<name>A0ABP8Z5K7_9MICO</name>
<proteinExistence type="predicted"/>
<protein>
    <submittedName>
        <fullName evidence="1">Uncharacterized protein</fullName>
    </submittedName>
</protein>
<dbReference type="EMBL" id="BAABLP010000004">
    <property type="protein sequence ID" value="GAA4747215.1"/>
    <property type="molecule type" value="Genomic_DNA"/>
</dbReference>
<dbReference type="Proteomes" id="UP001500121">
    <property type="component" value="Unassembled WGS sequence"/>
</dbReference>